<evidence type="ECO:0000256" key="3">
    <source>
        <dbReference type="SAM" id="MobiDB-lite"/>
    </source>
</evidence>
<organism evidence="5 6">
    <name type="scientific">Pseudodesulfovibrio profundus</name>
    <dbReference type="NCBI Taxonomy" id="57320"/>
    <lineage>
        <taxon>Bacteria</taxon>
        <taxon>Pseudomonadati</taxon>
        <taxon>Thermodesulfobacteriota</taxon>
        <taxon>Desulfovibrionia</taxon>
        <taxon>Desulfovibrionales</taxon>
        <taxon>Desulfovibrionaceae</taxon>
    </lineage>
</organism>
<dbReference type="KEGG" id="pprf:DPRO_3159"/>
<dbReference type="Gene3D" id="1.20.120.330">
    <property type="entry name" value="Nucleotidyltransferases domain 2"/>
    <property type="match status" value="1"/>
</dbReference>
<dbReference type="InterPro" id="IPR013216">
    <property type="entry name" value="Methyltransf_11"/>
</dbReference>
<sequence>MEKKDKMHLTSYKHMSRLVEKYIKDRPAGKVLDVGAQVVDGQKLSYRDFFEDLGWEYVGFDVVEGKNVDVVSADPTDIPLSDDSFDLIISGQAFEHIKFFWLTFEEMARVLKPEGLCFLIAPSRGPEHKYPLDCWRFYPDGYQALGEWAKLELLEVSTDWELDSEIDGAEWGDTVGVFEKPYQVHSPKDKENHLSSLREKGLIPVAAEQTMSRAVLSFLAADDPTYSAWSGHCLFAHWITHALSPSVLVELGTHWGTSYFSFCAAVKDGNLSCECHAVDHWGGDSHAGLYGEHVFDHVQSANAEFNEFSSLHRMSFDSALDQFEDGSIDLLHIDGCHKYDSVRKDFYTWLTKMSSKGIVLFHDISETQEGFGVKRFWEELCTEYKHFSFTHSSGLGVLAAGNIVEELQPLFEHSDQSDEAQVVRDYFLGVSGELCQPSVPAMAQLYLDTGHGFTSREVFTTPIISGVAEYQFDSLSVGQLRFDPCDCPCVVTLKEVAVRGVDGICQPVIPVSSNACFVEGNTYYFSTFDPQIIFDIRYTVSGVKVLCDVQIVSTRGVQILIGVLAGQAKRKKAESEQAKAESEQAKAESEQAKAESEQAKAESEQAKAELEQAKAELEQAKAESEQAKAELEQAKAELEQAKAESEQAKAESEQAKAEADLGMYAIWQQACAKICKMKSYPWRKHARLIKKSGLFDREYYLQNNSDVRSSKQDPLHHFVKNGWYEGRRPNANFDSESLLSG</sequence>
<dbReference type="SUPFAM" id="SSF53335">
    <property type="entry name" value="S-adenosyl-L-methionine-dependent methyltransferases"/>
    <property type="match status" value="2"/>
</dbReference>
<dbReference type="GO" id="GO:0008757">
    <property type="term" value="F:S-adenosylmethionine-dependent methyltransferase activity"/>
    <property type="evidence" value="ECO:0007669"/>
    <property type="project" value="InterPro"/>
</dbReference>
<dbReference type="EMBL" id="LT907975">
    <property type="protein sequence ID" value="SOB60071.1"/>
    <property type="molecule type" value="Genomic_DNA"/>
</dbReference>
<evidence type="ECO:0000256" key="1">
    <source>
        <dbReference type="ARBA" id="ARBA00022603"/>
    </source>
</evidence>
<evidence type="ECO:0000313" key="5">
    <source>
        <dbReference type="EMBL" id="SOB60071.1"/>
    </source>
</evidence>
<name>A0A2C8FC94_9BACT</name>
<protein>
    <recommendedName>
        <fullName evidence="4">Methyltransferase type 11 domain-containing protein</fullName>
    </recommendedName>
</protein>
<dbReference type="GO" id="GO:0071770">
    <property type="term" value="P:DIM/DIP cell wall layer assembly"/>
    <property type="evidence" value="ECO:0007669"/>
    <property type="project" value="TreeGrafter"/>
</dbReference>
<gene>
    <name evidence="5" type="ORF">DPRO_3159</name>
</gene>
<keyword evidence="1" id="KW-0489">Methyltransferase</keyword>
<evidence type="ECO:0000259" key="4">
    <source>
        <dbReference type="Pfam" id="PF08241"/>
    </source>
</evidence>
<dbReference type="Proteomes" id="UP000219215">
    <property type="component" value="Chromosome DPRO"/>
</dbReference>
<dbReference type="Pfam" id="PF08241">
    <property type="entry name" value="Methyltransf_11"/>
    <property type="match status" value="1"/>
</dbReference>
<feature type="domain" description="Methyltransferase type 11" evidence="4">
    <location>
        <begin position="66"/>
        <end position="118"/>
    </location>
</feature>
<dbReference type="AlphaFoldDB" id="A0A2C8FC94"/>
<dbReference type="PANTHER" id="PTHR40048:SF1">
    <property type="entry name" value="RHAMNOSYL O-METHYLTRANSFERASE"/>
    <property type="match status" value="1"/>
</dbReference>
<dbReference type="CDD" id="cd06503">
    <property type="entry name" value="ATP-synt_Fo_b"/>
    <property type="match status" value="1"/>
</dbReference>
<dbReference type="Gene3D" id="3.40.50.150">
    <property type="entry name" value="Vaccinia Virus protein VP39"/>
    <property type="match status" value="2"/>
</dbReference>
<accession>A0A2C8FC94</accession>
<dbReference type="InterPro" id="IPR029063">
    <property type="entry name" value="SAM-dependent_MTases_sf"/>
</dbReference>
<dbReference type="CDD" id="cd02440">
    <property type="entry name" value="AdoMet_MTases"/>
    <property type="match status" value="1"/>
</dbReference>
<reference evidence="6" key="1">
    <citation type="submission" date="2017-09" db="EMBL/GenBank/DDBJ databases">
        <authorList>
            <person name="Regsiter A."/>
            <person name="William W."/>
        </authorList>
    </citation>
    <scope>NUCLEOTIDE SEQUENCE [LARGE SCALE GENOMIC DNA]</scope>
    <source>
        <strain evidence="6">500-1</strain>
    </source>
</reference>
<dbReference type="Pfam" id="PF13578">
    <property type="entry name" value="Methyltransf_24"/>
    <property type="match status" value="1"/>
</dbReference>
<keyword evidence="6" id="KW-1185">Reference proteome</keyword>
<dbReference type="GO" id="GO:0032259">
    <property type="term" value="P:methylation"/>
    <property type="evidence" value="ECO:0007669"/>
    <property type="project" value="UniProtKB-KW"/>
</dbReference>
<dbReference type="PANTHER" id="PTHR40048">
    <property type="entry name" value="RHAMNOSYL O-METHYLTRANSFERASE"/>
    <property type="match status" value="1"/>
</dbReference>
<evidence type="ECO:0000256" key="2">
    <source>
        <dbReference type="ARBA" id="ARBA00022679"/>
    </source>
</evidence>
<keyword evidence="2" id="KW-0808">Transferase</keyword>
<proteinExistence type="predicted"/>
<evidence type="ECO:0000313" key="6">
    <source>
        <dbReference type="Proteomes" id="UP000219215"/>
    </source>
</evidence>
<dbReference type="GO" id="GO:0005886">
    <property type="term" value="C:plasma membrane"/>
    <property type="evidence" value="ECO:0007669"/>
    <property type="project" value="TreeGrafter"/>
</dbReference>
<feature type="region of interest" description="Disordered" evidence="3">
    <location>
        <begin position="575"/>
        <end position="654"/>
    </location>
</feature>